<dbReference type="EMBL" id="BK014968">
    <property type="protein sequence ID" value="DAD84883.1"/>
    <property type="molecule type" value="Genomic_DNA"/>
</dbReference>
<sequence>MASPTIFSILGTRALWKLSQQHSSSNPLFVKVIFGGLWCTGHRSLLMRMRIACSIDEVISM</sequence>
<protein>
    <submittedName>
        <fullName evidence="1">Uncharacterized protein</fullName>
    </submittedName>
</protein>
<accession>A0A8S5MSE3</accession>
<name>A0A8S5MSE3_9CAUD</name>
<reference evidence="1" key="1">
    <citation type="journal article" date="2021" name="Proc. Natl. Acad. Sci. U.S.A.">
        <title>A Catalog of Tens of Thousands of Viruses from Human Metagenomes Reveals Hidden Associations with Chronic Diseases.</title>
        <authorList>
            <person name="Tisza M.J."/>
            <person name="Buck C.B."/>
        </authorList>
    </citation>
    <scope>NUCLEOTIDE SEQUENCE</scope>
    <source>
        <strain evidence="1">CtfrL10</strain>
    </source>
</reference>
<evidence type="ECO:0000313" key="1">
    <source>
        <dbReference type="EMBL" id="DAD84883.1"/>
    </source>
</evidence>
<organism evidence="1">
    <name type="scientific">Myoviridae sp. ctfrL10</name>
    <dbReference type="NCBI Taxonomy" id="2826678"/>
    <lineage>
        <taxon>Viruses</taxon>
        <taxon>Duplodnaviria</taxon>
        <taxon>Heunggongvirae</taxon>
        <taxon>Uroviricota</taxon>
        <taxon>Caudoviricetes</taxon>
    </lineage>
</organism>
<proteinExistence type="predicted"/>